<dbReference type="Gramene" id="rna-gnl|WGS:JABURB|Cocit.L1227.1">
    <property type="protein sequence ID" value="cds-KAF7849119.1"/>
    <property type="gene ID" value="gene-BT93_L1227"/>
</dbReference>
<dbReference type="GO" id="GO:0006979">
    <property type="term" value="P:response to oxidative stress"/>
    <property type="evidence" value="ECO:0007669"/>
    <property type="project" value="TreeGrafter"/>
</dbReference>
<name>A0A8T0CSP3_CORYI</name>
<sequence length="101" mass="11647">MSDAVLLNMKLHGRIAAYNLEQPEGVHNLLHIIMKRVRMEGFNVLDYCHLYPKFLETVLPLLKEGRIIYVKDIAQGLRHSKAALVRLFSAHKKQVVLVSRE</sequence>
<dbReference type="PANTHER" id="PTHR43205">
    <property type="entry name" value="PROSTAGLANDIN REDUCTASE"/>
    <property type="match status" value="1"/>
</dbReference>
<evidence type="ECO:0000313" key="2">
    <source>
        <dbReference type="Proteomes" id="UP000806378"/>
    </source>
</evidence>
<dbReference type="GO" id="GO:0032440">
    <property type="term" value="F:2-alkenal reductase [NAD(P)H] activity"/>
    <property type="evidence" value="ECO:0007669"/>
    <property type="project" value="TreeGrafter"/>
</dbReference>
<accession>A0A8T0CSP3</accession>
<dbReference type="Gene3D" id="3.40.50.720">
    <property type="entry name" value="NAD(P)-binding Rossmann-like Domain"/>
    <property type="match status" value="1"/>
</dbReference>
<organism evidence="1 2">
    <name type="scientific">Corymbia citriodora subsp. variegata</name>
    <dbReference type="NCBI Taxonomy" id="360336"/>
    <lineage>
        <taxon>Eukaryota</taxon>
        <taxon>Viridiplantae</taxon>
        <taxon>Streptophyta</taxon>
        <taxon>Embryophyta</taxon>
        <taxon>Tracheophyta</taxon>
        <taxon>Spermatophyta</taxon>
        <taxon>Magnoliopsida</taxon>
        <taxon>eudicotyledons</taxon>
        <taxon>Gunneridae</taxon>
        <taxon>Pentapetalae</taxon>
        <taxon>rosids</taxon>
        <taxon>malvids</taxon>
        <taxon>Myrtales</taxon>
        <taxon>Myrtaceae</taxon>
        <taxon>Myrtoideae</taxon>
        <taxon>Eucalypteae</taxon>
        <taxon>Corymbia</taxon>
    </lineage>
</organism>
<protein>
    <submittedName>
        <fullName evidence="1">Uncharacterized protein</fullName>
    </submittedName>
</protein>
<proteinExistence type="predicted"/>
<dbReference type="InterPro" id="IPR045010">
    <property type="entry name" value="MDR_fam"/>
</dbReference>
<dbReference type="OrthoDB" id="809632at2759"/>
<dbReference type="EMBL" id="MU089866">
    <property type="protein sequence ID" value="KAF7849119.1"/>
    <property type="molecule type" value="Genomic_DNA"/>
</dbReference>
<dbReference type="Gene3D" id="3.90.180.10">
    <property type="entry name" value="Medium-chain alcohol dehydrogenases, catalytic domain"/>
    <property type="match status" value="1"/>
</dbReference>
<dbReference type="Proteomes" id="UP000806378">
    <property type="component" value="Unassembled WGS sequence"/>
</dbReference>
<gene>
    <name evidence="1" type="ORF">BT93_L1227</name>
</gene>
<dbReference type="AlphaFoldDB" id="A0A8T0CSP3"/>
<evidence type="ECO:0000313" key="1">
    <source>
        <dbReference type="EMBL" id="KAF7849119.1"/>
    </source>
</evidence>
<reference evidence="1" key="1">
    <citation type="submission" date="2020-05" db="EMBL/GenBank/DDBJ databases">
        <title>WGS assembly of Corymbia citriodora subspecies variegata.</title>
        <authorList>
            <person name="Barry K."/>
            <person name="Hundley H."/>
            <person name="Shu S."/>
            <person name="Jenkins J."/>
            <person name="Grimwood J."/>
            <person name="Baten A."/>
        </authorList>
    </citation>
    <scope>NUCLEOTIDE SEQUENCE</scope>
    <source>
        <strain evidence="1">CV2-018</strain>
    </source>
</reference>
<comment type="caution">
    <text evidence="1">The sequence shown here is derived from an EMBL/GenBank/DDBJ whole genome shotgun (WGS) entry which is preliminary data.</text>
</comment>
<keyword evidence="2" id="KW-1185">Reference proteome</keyword>
<dbReference type="PANTHER" id="PTHR43205:SF7">
    <property type="entry name" value="PROSTAGLANDIN REDUCTASE 1"/>
    <property type="match status" value="1"/>
</dbReference>